<evidence type="ECO:0008006" key="3">
    <source>
        <dbReference type="Google" id="ProtNLM"/>
    </source>
</evidence>
<dbReference type="EMBL" id="FQWD01000002">
    <property type="protein sequence ID" value="SHG10689.1"/>
    <property type="molecule type" value="Genomic_DNA"/>
</dbReference>
<keyword evidence="2" id="KW-1185">Reference proteome</keyword>
<dbReference type="SUPFAM" id="SSF52540">
    <property type="entry name" value="P-loop containing nucleoside triphosphate hydrolases"/>
    <property type="match status" value="1"/>
</dbReference>
<dbReference type="InterPro" id="IPR027417">
    <property type="entry name" value="P-loop_NTPase"/>
</dbReference>
<reference evidence="2" key="1">
    <citation type="submission" date="2016-11" db="EMBL/GenBank/DDBJ databases">
        <authorList>
            <person name="Varghese N."/>
            <person name="Submissions S."/>
        </authorList>
    </citation>
    <scope>NUCLEOTIDE SEQUENCE [LARGE SCALE GENOMIC DNA]</scope>
    <source>
        <strain evidence="2">CGMCC 1.8995</strain>
    </source>
</reference>
<dbReference type="Gene3D" id="3.40.50.300">
    <property type="entry name" value="P-loop containing nucleotide triphosphate hydrolases"/>
    <property type="match status" value="1"/>
</dbReference>
<gene>
    <name evidence="1" type="ORF">SAMN05216361_1300</name>
</gene>
<dbReference type="Proteomes" id="UP000184520">
    <property type="component" value="Unassembled WGS sequence"/>
</dbReference>
<sequence>MIISHKYRFIFIKTRKTAGTSIEVLLSSLCDDRDVCTPIYPPELGHVARNYKGRWPLSAELSRQRTGYNVKSATDWIKGRRFRNHSGAQDVKHRVGADIWRSYTTFCVDRNPWDKTLSHFHMCLRGSNPPGSFTDYLANTALCLNYPLYSDEQGQVMVDRVLRYENLNAELFELLSELGVPCAGARLVNAKGNYRKDRRHYREIYSQQQRQHIERAFAPEIALLGYQF</sequence>
<protein>
    <recommendedName>
        <fullName evidence="3">Sulfotransferase family protein</fullName>
    </recommendedName>
</protein>
<proteinExistence type="predicted"/>
<evidence type="ECO:0000313" key="2">
    <source>
        <dbReference type="Proteomes" id="UP000184520"/>
    </source>
</evidence>
<name>A0A1M5H3V3_9ALTE</name>
<dbReference type="STRING" id="634436.SAMN05216361_1300"/>
<dbReference type="AlphaFoldDB" id="A0A1M5H3V3"/>
<evidence type="ECO:0000313" key="1">
    <source>
        <dbReference type="EMBL" id="SHG10689.1"/>
    </source>
</evidence>
<accession>A0A1M5H3V3</accession>
<organism evidence="1 2">
    <name type="scientific">Marisediminitalea aggregata</name>
    <dbReference type="NCBI Taxonomy" id="634436"/>
    <lineage>
        <taxon>Bacteria</taxon>
        <taxon>Pseudomonadati</taxon>
        <taxon>Pseudomonadota</taxon>
        <taxon>Gammaproteobacteria</taxon>
        <taxon>Alteromonadales</taxon>
        <taxon>Alteromonadaceae</taxon>
        <taxon>Marisediminitalea</taxon>
    </lineage>
</organism>
<dbReference type="OrthoDB" id="288532at2"/>